<evidence type="ECO:0000313" key="2">
    <source>
        <dbReference type="Proteomes" id="UP001145114"/>
    </source>
</evidence>
<name>A0ACC1HAK0_9FUNG</name>
<gene>
    <name evidence="1" type="primary">TOK1_3</name>
    <name evidence="1" type="ORF">EV182_007505</name>
</gene>
<keyword evidence="1" id="KW-0406">Ion transport</keyword>
<proteinExistence type="predicted"/>
<comment type="caution">
    <text evidence="1">The sequence shown here is derived from an EMBL/GenBank/DDBJ whole genome shotgun (WGS) entry which is preliminary data.</text>
</comment>
<dbReference type="EMBL" id="JAMZIH010008640">
    <property type="protein sequence ID" value="KAJ1671669.1"/>
    <property type="molecule type" value="Genomic_DNA"/>
</dbReference>
<sequence length="287" mass="32097">MLPHQQSYYRTLTSDPLERLKLIDLIESPAPDRHPRFKHWIRSRHNYRLLVTCAGYMMPVNVLLNVISVGNGWLVYNNPDADHRKFEYIGKGAGYTACAVISLILICISAISFILRCLEFNVRHTTIVSVLANLSNSIIGLVSAVMFVLREAPKYRGVAHLSGEYYSTYAGCAVSIFDATLLIIDALITPGFHFRGSGMSPNQRTLQLIIILIIVWTGIGGYIYACLEPWDIVEAMFFCVVTYGTIGFGNDTPSSVRSRVFTLFYGSLGILFFGLLLLNTRNVVIQV</sequence>
<keyword evidence="2" id="KW-1185">Reference proteome</keyword>
<organism evidence="1 2">
    <name type="scientific">Spiromyces aspiralis</name>
    <dbReference type="NCBI Taxonomy" id="68401"/>
    <lineage>
        <taxon>Eukaryota</taxon>
        <taxon>Fungi</taxon>
        <taxon>Fungi incertae sedis</taxon>
        <taxon>Zoopagomycota</taxon>
        <taxon>Kickxellomycotina</taxon>
        <taxon>Kickxellomycetes</taxon>
        <taxon>Kickxellales</taxon>
        <taxon>Kickxellaceae</taxon>
        <taxon>Spiromyces</taxon>
    </lineage>
</organism>
<evidence type="ECO:0000313" key="1">
    <source>
        <dbReference type="EMBL" id="KAJ1671669.1"/>
    </source>
</evidence>
<feature type="non-terminal residue" evidence="1">
    <location>
        <position position="287"/>
    </location>
</feature>
<protein>
    <submittedName>
        <fullName evidence="1">Potassium channel</fullName>
    </submittedName>
</protein>
<keyword evidence="1" id="KW-0813">Transport</keyword>
<reference evidence="1" key="1">
    <citation type="submission" date="2022-06" db="EMBL/GenBank/DDBJ databases">
        <title>Phylogenomic reconstructions and comparative analyses of Kickxellomycotina fungi.</title>
        <authorList>
            <person name="Reynolds N.K."/>
            <person name="Stajich J.E."/>
            <person name="Barry K."/>
            <person name="Grigoriev I.V."/>
            <person name="Crous P."/>
            <person name="Smith M.E."/>
        </authorList>
    </citation>
    <scope>NUCLEOTIDE SEQUENCE</scope>
    <source>
        <strain evidence="1">RSA 2271</strain>
    </source>
</reference>
<dbReference type="Proteomes" id="UP001145114">
    <property type="component" value="Unassembled WGS sequence"/>
</dbReference>
<keyword evidence="1" id="KW-0407">Ion channel</keyword>
<accession>A0ACC1HAK0</accession>